<evidence type="ECO:0000313" key="2">
    <source>
        <dbReference type="Proteomes" id="UP000217276"/>
    </source>
</evidence>
<proteinExistence type="predicted"/>
<sequence>MKILPTLRTKKQLYEFYCPEINRRNLRYWLNEIIAEHRPHASKHTHNLTFTEFLIFVARYGTPQGYELSTYIKDEIKKRNIN</sequence>
<gene>
    <name evidence="1" type="ORF">CGC53_01290</name>
</gene>
<dbReference type="Proteomes" id="UP000217276">
    <property type="component" value="Chromosome"/>
</dbReference>
<reference evidence="2" key="1">
    <citation type="submission" date="2017-06" db="EMBL/GenBank/DDBJ databases">
        <title>Capnocytophaga spp. assemblies.</title>
        <authorList>
            <person name="Gulvik C.A."/>
        </authorList>
    </citation>
    <scope>NUCLEOTIDE SEQUENCE [LARGE SCALE GENOMIC DNA]</scope>
    <source>
        <strain evidence="2">H6253</strain>
    </source>
</reference>
<dbReference type="AlphaFoldDB" id="A0A250F7H0"/>
<dbReference type="KEGG" id="clk:CGC53_01290"/>
<protein>
    <submittedName>
        <fullName evidence="1">Uncharacterized protein</fullName>
    </submittedName>
</protein>
<keyword evidence="2" id="KW-1185">Reference proteome</keyword>
<evidence type="ECO:0000313" key="1">
    <source>
        <dbReference type="EMBL" id="ATA81082.1"/>
    </source>
</evidence>
<dbReference type="EMBL" id="CP022384">
    <property type="protein sequence ID" value="ATA81082.1"/>
    <property type="molecule type" value="Genomic_DNA"/>
</dbReference>
<organism evidence="1 2">
    <name type="scientific">Capnocytophaga leadbetteri</name>
    <dbReference type="NCBI Taxonomy" id="327575"/>
    <lineage>
        <taxon>Bacteria</taxon>
        <taxon>Pseudomonadati</taxon>
        <taxon>Bacteroidota</taxon>
        <taxon>Flavobacteriia</taxon>
        <taxon>Flavobacteriales</taxon>
        <taxon>Flavobacteriaceae</taxon>
        <taxon>Capnocytophaga</taxon>
    </lineage>
</organism>
<name>A0A250F7H0_9FLAO</name>
<accession>A0A250F7H0</accession>
<dbReference type="RefSeq" id="WP_009391883.1">
    <property type="nucleotide sequence ID" value="NZ_CALIIH010000033.1"/>
</dbReference>